<dbReference type="PANTHER" id="PTHR47354:SF8">
    <property type="entry name" value="1,2-PHENYLACETYL-COA EPOXIDASE, SUBUNIT E"/>
    <property type="match status" value="1"/>
</dbReference>
<dbReference type="SUPFAM" id="SSF63380">
    <property type="entry name" value="Riboflavin synthase domain-like"/>
    <property type="match status" value="1"/>
</dbReference>
<evidence type="ECO:0000256" key="10">
    <source>
        <dbReference type="ARBA" id="ARBA00023004"/>
    </source>
</evidence>
<dbReference type="Proteomes" id="UP000309215">
    <property type="component" value="Unassembled WGS sequence"/>
</dbReference>
<evidence type="ECO:0000256" key="8">
    <source>
        <dbReference type="ARBA" id="ARBA00022989"/>
    </source>
</evidence>
<dbReference type="InterPro" id="IPR017938">
    <property type="entry name" value="Riboflavin_synthase-like_b-brl"/>
</dbReference>
<evidence type="ECO:0000256" key="11">
    <source>
        <dbReference type="ARBA" id="ARBA00023014"/>
    </source>
</evidence>
<dbReference type="InterPro" id="IPR013112">
    <property type="entry name" value="FAD-bd_8"/>
</dbReference>
<dbReference type="PROSITE" id="PS51384">
    <property type="entry name" value="FAD_FR"/>
    <property type="match status" value="1"/>
</dbReference>
<evidence type="ECO:0000256" key="3">
    <source>
        <dbReference type="ARBA" id="ARBA00022630"/>
    </source>
</evidence>
<keyword evidence="7" id="KW-0274">FAD</keyword>
<dbReference type="InterPro" id="IPR001433">
    <property type="entry name" value="OxRdtase_FAD/NAD-bd"/>
</dbReference>
<comment type="cofactor">
    <cofactor evidence="1">
        <name>FAD</name>
        <dbReference type="ChEBI" id="CHEBI:57692"/>
    </cofactor>
</comment>
<dbReference type="Pfam" id="PF08022">
    <property type="entry name" value="FAD_binding_8"/>
    <property type="match status" value="1"/>
</dbReference>
<keyword evidence="10" id="KW-0408">Iron</keyword>
<feature type="transmembrane region" description="Helical" evidence="13">
    <location>
        <begin position="180"/>
        <end position="201"/>
    </location>
</feature>
<sequence>MVAKGELVLKLPSWFPVLVATTLAVTPALTWACSAGADALTWHGFARFTGFAAAGLFAVSMLLMLRLTWLDRAFRGLGHVYQAHHALGVAGFLLLLVHPLTLALGTFLVEPAAALRLLWPNPSSKAVFSGWLALLLFLVFFVVTVAQRIPFHRWRRLHRALGLAYGAMVWHLVATYHGSVAGGLALGLAALGVLGFAHRLLAEDPPSRGLRYRITSVRRRGPKVVDLVLEPLDKKLRFEAGQFVYLAMRDSPDYQACGESHPYTLTGHPDDPRLHVSVKALGFCTRHIQEATVDTEAAVQGPFGGLFPPQTMNRPQVWIGGGIGVTPFLGRASIIAADGPSIDIVYCAANEGTALYLEDLRTLTRDRPNMCVHTIYEDTTGLPTVPAIESRVGSLEGKELMLAGPPAMVDALRRALRARGIPAAHIHTEEGMAR</sequence>
<keyword evidence="6" id="KW-0479">Metal-binding</keyword>
<evidence type="ECO:0000256" key="9">
    <source>
        <dbReference type="ARBA" id="ARBA00023002"/>
    </source>
</evidence>
<evidence type="ECO:0000313" key="15">
    <source>
        <dbReference type="EMBL" id="TKD09488.1"/>
    </source>
</evidence>
<feature type="domain" description="FAD-binding FR-type" evidence="14">
    <location>
        <begin position="207"/>
        <end position="309"/>
    </location>
</feature>
<dbReference type="InterPro" id="IPR039261">
    <property type="entry name" value="FNR_nucleotide-bd"/>
</dbReference>
<dbReference type="RefSeq" id="WP_136929161.1">
    <property type="nucleotide sequence ID" value="NZ_SSMQ01000010.1"/>
</dbReference>
<feature type="transmembrane region" description="Helical" evidence="13">
    <location>
        <begin position="128"/>
        <end position="145"/>
    </location>
</feature>
<dbReference type="SUPFAM" id="SSF52343">
    <property type="entry name" value="Ferredoxin reductase-like, C-terminal NADP-linked domain"/>
    <property type="match status" value="1"/>
</dbReference>
<comment type="caution">
    <text evidence="15">The sequence shown here is derived from an EMBL/GenBank/DDBJ whole genome shotgun (WGS) entry which is preliminary data.</text>
</comment>
<evidence type="ECO:0000256" key="12">
    <source>
        <dbReference type="ARBA" id="ARBA00023136"/>
    </source>
</evidence>
<accession>A0A4U1JG25</accession>
<dbReference type="InterPro" id="IPR013130">
    <property type="entry name" value="Fe3_Rdtase_TM_dom"/>
</dbReference>
<keyword evidence="5" id="KW-0001">2Fe-2S</keyword>
<evidence type="ECO:0000256" key="13">
    <source>
        <dbReference type="SAM" id="Phobius"/>
    </source>
</evidence>
<gene>
    <name evidence="15" type="ORF">E8A74_12240</name>
</gene>
<evidence type="ECO:0000256" key="5">
    <source>
        <dbReference type="ARBA" id="ARBA00022714"/>
    </source>
</evidence>
<dbReference type="PANTHER" id="PTHR47354">
    <property type="entry name" value="NADH OXIDOREDUCTASE HCR"/>
    <property type="match status" value="1"/>
</dbReference>
<keyword evidence="3" id="KW-0285">Flavoprotein</keyword>
<name>A0A4U1JG25_9BACT</name>
<dbReference type="Pfam" id="PF01794">
    <property type="entry name" value="Ferric_reduct"/>
    <property type="match status" value="1"/>
</dbReference>
<evidence type="ECO:0000256" key="4">
    <source>
        <dbReference type="ARBA" id="ARBA00022692"/>
    </source>
</evidence>
<dbReference type="Gene3D" id="3.40.50.80">
    <property type="entry name" value="Nucleotide-binding domain of ferredoxin-NADP reductase (FNR) module"/>
    <property type="match status" value="1"/>
</dbReference>
<dbReference type="InterPro" id="IPR050415">
    <property type="entry name" value="MRET"/>
</dbReference>
<evidence type="ECO:0000256" key="7">
    <source>
        <dbReference type="ARBA" id="ARBA00022827"/>
    </source>
</evidence>
<dbReference type="InterPro" id="IPR017927">
    <property type="entry name" value="FAD-bd_FR_type"/>
</dbReference>
<keyword evidence="4 13" id="KW-0812">Transmembrane</keyword>
<keyword evidence="11" id="KW-0411">Iron-sulfur</keyword>
<evidence type="ECO:0000259" key="14">
    <source>
        <dbReference type="PROSITE" id="PS51384"/>
    </source>
</evidence>
<dbReference type="EMBL" id="SSMQ01000010">
    <property type="protein sequence ID" value="TKD09488.1"/>
    <property type="molecule type" value="Genomic_DNA"/>
</dbReference>
<protein>
    <recommendedName>
        <fullName evidence="14">FAD-binding FR-type domain-containing protein</fullName>
    </recommendedName>
</protein>
<dbReference type="Gene3D" id="2.40.30.10">
    <property type="entry name" value="Translation factors"/>
    <property type="match status" value="1"/>
</dbReference>
<dbReference type="GO" id="GO:0050660">
    <property type="term" value="F:flavin adenine dinucleotide binding"/>
    <property type="evidence" value="ECO:0007669"/>
    <property type="project" value="TreeGrafter"/>
</dbReference>
<evidence type="ECO:0000313" key="16">
    <source>
        <dbReference type="Proteomes" id="UP000309215"/>
    </source>
</evidence>
<proteinExistence type="predicted"/>
<dbReference type="GO" id="GO:0016491">
    <property type="term" value="F:oxidoreductase activity"/>
    <property type="evidence" value="ECO:0007669"/>
    <property type="project" value="UniProtKB-KW"/>
</dbReference>
<keyword evidence="12 13" id="KW-0472">Membrane</keyword>
<dbReference type="GO" id="GO:0016020">
    <property type="term" value="C:membrane"/>
    <property type="evidence" value="ECO:0007669"/>
    <property type="project" value="UniProtKB-SubCell"/>
</dbReference>
<dbReference type="OrthoDB" id="9786134at2"/>
<dbReference type="GO" id="GO:0046872">
    <property type="term" value="F:metal ion binding"/>
    <property type="evidence" value="ECO:0007669"/>
    <property type="project" value="UniProtKB-KW"/>
</dbReference>
<feature type="transmembrane region" description="Helical" evidence="13">
    <location>
        <begin position="86"/>
        <end position="108"/>
    </location>
</feature>
<dbReference type="GO" id="GO:0051537">
    <property type="term" value="F:2 iron, 2 sulfur cluster binding"/>
    <property type="evidence" value="ECO:0007669"/>
    <property type="project" value="UniProtKB-KW"/>
</dbReference>
<organism evidence="15 16">
    <name type="scientific">Polyangium fumosum</name>
    <dbReference type="NCBI Taxonomy" id="889272"/>
    <lineage>
        <taxon>Bacteria</taxon>
        <taxon>Pseudomonadati</taxon>
        <taxon>Myxococcota</taxon>
        <taxon>Polyangia</taxon>
        <taxon>Polyangiales</taxon>
        <taxon>Polyangiaceae</taxon>
        <taxon>Polyangium</taxon>
    </lineage>
</organism>
<evidence type="ECO:0000256" key="1">
    <source>
        <dbReference type="ARBA" id="ARBA00001974"/>
    </source>
</evidence>
<keyword evidence="8 13" id="KW-1133">Transmembrane helix</keyword>
<dbReference type="Pfam" id="PF00175">
    <property type="entry name" value="NAD_binding_1"/>
    <property type="match status" value="1"/>
</dbReference>
<dbReference type="AlphaFoldDB" id="A0A4U1JG25"/>
<keyword evidence="16" id="KW-1185">Reference proteome</keyword>
<reference evidence="15 16" key="1">
    <citation type="submission" date="2019-04" db="EMBL/GenBank/DDBJ databases">
        <authorList>
            <person name="Li Y."/>
            <person name="Wang J."/>
        </authorList>
    </citation>
    <scope>NUCLEOTIDE SEQUENCE [LARGE SCALE GENOMIC DNA]</scope>
    <source>
        <strain evidence="15 16">DSM 14668</strain>
    </source>
</reference>
<feature type="transmembrane region" description="Helical" evidence="13">
    <location>
        <begin position="12"/>
        <end position="32"/>
    </location>
</feature>
<keyword evidence="9" id="KW-0560">Oxidoreductase</keyword>
<comment type="subcellular location">
    <subcellularLocation>
        <location evidence="2">Membrane</location>
        <topology evidence="2">Multi-pass membrane protein</topology>
    </subcellularLocation>
</comment>
<feature type="transmembrane region" description="Helical" evidence="13">
    <location>
        <begin position="44"/>
        <end position="65"/>
    </location>
</feature>
<evidence type="ECO:0000256" key="2">
    <source>
        <dbReference type="ARBA" id="ARBA00004141"/>
    </source>
</evidence>
<evidence type="ECO:0000256" key="6">
    <source>
        <dbReference type="ARBA" id="ARBA00022723"/>
    </source>
</evidence>